<keyword evidence="1" id="KW-1133">Transmembrane helix</keyword>
<name>A0A1I4BN87_9HYPH</name>
<dbReference type="PANTHER" id="PTHR40547:SF1">
    <property type="entry name" value="SLL0298 PROTEIN"/>
    <property type="match status" value="1"/>
</dbReference>
<evidence type="ECO:0000259" key="2">
    <source>
        <dbReference type="Pfam" id="PF09835"/>
    </source>
</evidence>
<dbReference type="RefSeq" id="WP_093520830.1">
    <property type="nucleotide sequence ID" value="NZ_FOSK01000008.1"/>
</dbReference>
<evidence type="ECO:0000313" key="4">
    <source>
        <dbReference type="Proteomes" id="UP000199598"/>
    </source>
</evidence>
<protein>
    <recommendedName>
        <fullName evidence="2">DUF2062 domain-containing protein</fullName>
    </recommendedName>
</protein>
<reference evidence="3 4" key="1">
    <citation type="submission" date="2016-10" db="EMBL/GenBank/DDBJ databases">
        <authorList>
            <person name="Varghese N."/>
            <person name="Submissions S."/>
        </authorList>
    </citation>
    <scope>NUCLEOTIDE SEQUENCE [LARGE SCALE GENOMIC DNA]</scope>
    <source>
        <strain evidence="3 4">DSM 16392</strain>
    </source>
</reference>
<keyword evidence="1" id="KW-0812">Transmembrane</keyword>
<evidence type="ECO:0000256" key="1">
    <source>
        <dbReference type="SAM" id="Phobius"/>
    </source>
</evidence>
<gene>
    <name evidence="3" type="ORF">SAMN04488518_10845</name>
</gene>
<comment type="caution">
    <text evidence="3">The sequence shown here is derived from an EMBL/GenBank/DDBJ whole genome shotgun (WGS) entry which is preliminary data.</text>
</comment>
<dbReference type="PANTHER" id="PTHR40547">
    <property type="entry name" value="SLL0298 PROTEIN"/>
    <property type="match status" value="1"/>
</dbReference>
<keyword evidence="4" id="KW-1185">Reference proteome</keyword>
<accession>A0A1I4BN87</accession>
<feature type="domain" description="DUF2062" evidence="2">
    <location>
        <begin position="27"/>
        <end position="174"/>
    </location>
</feature>
<dbReference type="EMBL" id="FOSK01000008">
    <property type="protein sequence ID" value="SFK70013.1"/>
    <property type="molecule type" value="Genomic_DNA"/>
</dbReference>
<feature type="transmembrane region" description="Helical" evidence="1">
    <location>
        <begin position="143"/>
        <end position="169"/>
    </location>
</feature>
<dbReference type="Pfam" id="PF09835">
    <property type="entry name" value="DUF2062"/>
    <property type="match status" value="1"/>
</dbReference>
<dbReference type="InterPro" id="IPR018639">
    <property type="entry name" value="DUF2062"/>
</dbReference>
<evidence type="ECO:0000313" key="3">
    <source>
        <dbReference type="EMBL" id="SFK70013.1"/>
    </source>
</evidence>
<keyword evidence="1" id="KW-0472">Membrane</keyword>
<dbReference type="Proteomes" id="UP000199598">
    <property type="component" value="Unassembled WGS sequence"/>
</dbReference>
<sequence>MIFKRRDKPTRIERIRVAVWPRHSWSRSFRYLTKRVLRLSASPRKIAAGFAAGAAASFTPFIGFHFILSFVLAYILRGNMLAAALGTAVGNPLTFPFIWASTYKVGLYIMDLEDKPLPDLGGKLDHSMLSQSLDSIWPILKPMLIGSIPLGLAAGVFFYFVVLGSVSTYQKARAHRFRLKRKLAAKSKKPAQEKK</sequence>
<proteinExistence type="predicted"/>
<organism evidence="3 4">
    <name type="scientific">Pseudovibrio ascidiaceicola</name>
    <dbReference type="NCBI Taxonomy" id="285279"/>
    <lineage>
        <taxon>Bacteria</taxon>
        <taxon>Pseudomonadati</taxon>
        <taxon>Pseudomonadota</taxon>
        <taxon>Alphaproteobacteria</taxon>
        <taxon>Hyphomicrobiales</taxon>
        <taxon>Stappiaceae</taxon>
        <taxon>Pseudovibrio</taxon>
    </lineage>
</organism>
<feature type="transmembrane region" description="Helical" evidence="1">
    <location>
        <begin position="46"/>
        <end position="76"/>
    </location>
</feature>